<name>A0A371X683_9HYPH</name>
<dbReference type="EMBL" id="QURN01000017">
    <property type="protein sequence ID" value="RFC64751.1"/>
    <property type="molecule type" value="Genomic_DNA"/>
</dbReference>
<dbReference type="AlphaFoldDB" id="A0A371X683"/>
<proteinExistence type="predicted"/>
<dbReference type="Proteomes" id="UP000262379">
    <property type="component" value="Unassembled WGS sequence"/>
</dbReference>
<sequence>MHPYDHARSSVKLHGGRWQDYFAYHHHFDSSKSTFCHFTHRALKHHTEGVAAAREIFGDHIDNSDGVSVSTETLGRQHLAEDCRILPSASDWVEGFEPPSWLPCLTPTIEDLVADDVRRFGGDAEIYHPLHDWFYQTKTWVDGPAWFLFRHHAFGVFQAEERFGPVLGAADRSAVPTRVVAERHIQRVLGRTPPASEFLRRIKGERWMLQATSPKKLGLD</sequence>
<feature type="domain" description="DUF6915" evidence="1">
    <location>
        <begin position="116"/>
        <end position="208"/>
    </location>
</feature>
<evidence type="ECO:0000313" key="3">
    <source>
        <dbReference type="Proteomes" id="UP000262379"/>
    </source>
</evidence>
<dbReference type="InterPro" id="IPR054061">
    <property type="entry name" value="DUF6915"/>
</dbReference>
<evidence type="ECO:0000313" key="2">
    <source>
        <dbReference type="EMBL" id="RFC64751.1"/>
    </source>
</evidence>
<dbReference type="RefSeq" id="WP_116625395.1">
    <property type="nucleotide sequence ID" value="NZ_QURN01000017.1"/>
</dbReference>
<reference evidence="3" key="1">
    <citation type="submission" date="2018-08" db="EMBL/GenBank/DDBJ databases">
        <authorList>
            <person name="Im W.T."/>
        </authorList>
    </citation>
    <scope>NUCLEOTIDE SEQUENCE [LARGE SCALE GENOMIC DNA]</scope>
    <source>
        <strain evidence="3">LA-28</strain>
    </source>
</reference>
<evidence type="ECO:0000259" key="1">
    <source>
        <dbReference type="Pfam" id="PF21866"/>
    </source>
</evidence>
<organism evidence="2 3">
    <name type="scientific">Mesorhizobium denitrificans</name>
    <dbReference type="NCBI Taxonomy" id="2294114"/>
    <lineage>
        <taxon>Bacteria</taxon>
        <taxon>Pseudomonadati</taxon>
        <taxon>Pseudomonadota</taxon>
        <taxon>Alphaproteobacteria</taxon>
        <taxon>Hyphomicrobiales</taxon>
        <taxon>Phyllobacteriaceae</taxon>
        <taxon>Mesorhizobium</taxon>
    </lineage>
</organism>
<comment type="caution">
    <text evidence="2">The sequence shown here is derived from an EMBL/GenBank/DDBJ whole genome shotgun (WGS) entry which is preliminary data.</text>
</comment>
<protein>
    <recommendedName>
        <fullName evidence="1">DUF6915 domain-containing protein</fullName>
    </recommendedName>
</protein>
<gene>
    <name evidence="2" type="ORF">DY251_18465</name>
</gene>
<dbReference type="Pfam" id="PF21866">
    <property type="entry name" value="DUF6915"/>
    <property type="match status" value="2"/>
</dbReference>
<keyword evidence="3" id="KW-1185">Reference proteome</keyword>
<accession>A0A371X683</accession>
<feature type="domain" description="DUF6915" evidence="1">
    <location>
        <begin position="1"/>
        <end position="102"/>
    </location>
</feature>